<feature type="region of interest" description="Disordered" evidence="1">
    <location>
        <begin position="137"/>
        <end position="353"/>
    </location>
</feature>
<dbReference type="Proteomes" id="UP000887575">
    <property type="component" value="Unassembled WGS sequence"/>
</dbReference>
<keyword evidence="4" id="KW-1185">Reference proteome</keyword>
<feature type="compositionally biased region" description="Gly residues" evidence="1">
    <location>
        <begin position="323"/>
        <end position="353"/>
    </location>
</feature>
<dbReference type="InterPro" id="IPR001478">
    <property type="entry name" value="PDZ"/>
</dbReference>
<dbReference type="SMART" id="SM00735">
    <property type="entry name" value="ZM"/>
    <property type="match status" value="1"/>
</dbReference>
<name>A0AAF3F0D4_9BILA</name>
<dbReference type="Gene3D" id="2.30.42.10">
    <property type="match status" value="1"/>
</dbReference>
<evidence type="ECO:0000313" key="5">
    <source>
        <dbReference type="WBParaSite" id="MBELARI_LOCUS19956"/>
    </source>
</evidence>
<evidence type="ECO:0000313" key="4">
    <source>
        <dbReference type="Proteomes" id="UP000887575"/>
    </source>
</evidence>
<feature type="region of interest" description="Disordered" evidence="1">
    <location>
        <begin position="392"/>
        <end position="411"/>
    </location>
</feature>
<dbReference type="InterPro" id="IPR041489">
    <property type="entry name" value="PDZ_6"/>
</dbReference>
<feature type="compositionally biased region" description="Polar residues" evidence="1">
    <location>
        <begin position="163"/>
        <end position="193"/>
    </location>
</feature>
<feature type="compositionally biased region" description="Gly residues" evidence="1">
    <location>
        <begin position="364"/>
        <end position="377"/>
    </location>
</feature>
<dbReference type="Pfam" id="PF17820">
    <property type="entry name" value="PDZ_6"/>
    <property type="match status" value="1"/>
</dbReference>
<reference evidence="5" key="1">
    <citation type="submission" date="2024-02" db="UniProtKB">
        <authorList>
            <consortium name="WormBaseParasite"/>
        </authorList>
    </citation>
    <scope>IDENTIFICATION</scope>
</reference>
<feature type="domain" description="Zasp-like motif" evidence="3">
    <location>
        <begin position="435"/>
        <end position="460"/>
    </location>
</feature>
<sequence>MSQYICYNSSGPAISAELRSGQFDVKKMAYETITCRMSRSDPSIPWGFTVRSQGNEVQIASINVDSLADKAGLKHGDIVDQVSGRRCTGVADVQREIDGRTMEMSMNLRRFMSHPPALPWSLQEGADNKLHVQGFGSNFDNGNTTAVSASSKSSWENPAYKTNPASENYSTRYETTNSSFSESKNNSGGNAISATPIALPPPSSGPYTYQHHEASKSESKTSSGPGVNPADNYNVSSRSEWSSGNPPAGFDFKNSMSTSGPGSNPADNYNVSSSSNWTNTSGNPPPNFNPNAPFPALTTAPFGSSTTGGFSNQTTRPYDSGFGASGGGFGSGAGSGQGRAPGGQGAPHGGAPYGGSPYIGGGYGGGSGVPGGQGTGSGRRAQFAPDVNYNDQSYIQRGGAGQPSPFQKARSLSPASKLLYHGSPRTRKELSPGASVHHLQYNSPMNLYSTQSAAEQFSQQTGLPVGQYPHSGAPYLSSATRQAIAEEEGARFARGTSPTCSPCFKRISNAVGTPVN</sequence>
<feature type="region of interest" description="Disordered" evidence="1">
    <location>
        <begin position="364"/>
        <end position="383"/>
    </location>
</feature>
<feature type="compositionally biased region" description="Polar residues" evidence="1">
    <location>
        <begin position="301"/>
        <end position="317"/>
    </location>
</feature>
<feature type="compositionally biased region" description="Basic and acidic residues" evidence="1">
    <location>
        <begin position="210"/>
        <end position="219"/>
    </location>
</feature>
<feature type="domain" description="PDZ" evidence="2">
    <location>
        <begin position="44"/>
        <end position="112"/>
    </location>
</feature>
<feature type="compositionally biased region" description="Polar residues" evidence="1">
    <location>
        <begin position="254"/>
        <end position="269"/>
    </location>
</feature>
<accession>A0AAF3F0D4</accession>
<evidence type="ECO:0000259" key="2">
    <source>
        <dbReference type="SMART" id="SM00228"/>
    </source>
</evidence>
<proteinExistence type="predicted"/>
<dbReference type="AlphaFoldDB" id="A0AAF3F0D4"/>
<feature type="compositionally biased region" description="Polar residues" evidence="1">
    <location>
        <begin position="137"/>
        <end position="156"/>
    </location>
</feature>
<dbReference type="InterPro" id="IPR006643">
    <property type="entry name" value="Zasp-like_motif"/>
</dbReference>
<evidence type="ECO:0000256" key="1">
    <source>
        <dbReference type="SAM" id="MobiDB-lite"/>
    </source>
</evidence>
<dbReference type="WBParaSite" id="MBELARI_LOCUS19956">
    <property type="protein sequence ID" value="MBELARI_LOCUS19956"/>
    <property type="gene ID" value="MBELARI_LOCUS19956"/>
</dbReference>
<dbReference type="SUPFAM" id="SSF50156">
    <property type="entry name" value="PDZ domain-like"/>
    <property type="match status" value="1"/>
</dbReference>
<feature type="compositionally biased region" description="Polar residues" evidence="1">
    <location>
        <begin position="220"/>
        <end position="245"/>
    </location>
</feature>
<dbReference type="InterPro" id="IPR036034">
    <property type="entry name" value="PDZ_sf"/>
</dbReference>
<evidence type="ECO:0000259" key="3">
    <source>
        <dbReference type="SMART" id="SM00735"/>
    </source>
</evidence>
<dbReference type="SMART" id="SM00228">
    <property type="entry name" value="PDZ"/>
    <property type="match status" value="1"/>
</dbReference>
<protein>
    <submittedName>
        <fullName evidence="5">PDZ domain-containing protein</fullName>
    </submittedName>
</protein>
<organism evidence="4 5">
    <name type="scientific">Mesorhabditis belari</name>
    <dbReference type="NCBI Taxonomy" id="2138241"/>
    <lineage>
        <taxon>Eukaryota</taxon>
        <taxon>Metazoa</taxon>
        <taxon>Ecdysozoa</taxon>
        <taxon>Nematoda</taxon>
        <taxon>Chromadorea</taxon>
        <taxon>Rhabditida</taxon>
        <taxon>Rhabditina</taxon>
        <taxon>Rhabditomorpha</taxon>
        <taxon>Rhabditoidea</taxon>
        <taxon>Rhabditidae</taxon>
        <taxon>Mesorhabditinae</taxon>
        <taxon>Mesorhabditis</taxon>
    </lineage>
</organism>
<feature type="compositionally biased region" description="Low complexity" evidence="1">
    <location>
        <begin position="270"/>
        <end position="282"/>
    </location>
</feature>